<sequence length="88" mass="10020">MRSEEHVGWERNFPVRYLLVQGDTGGEEEGALFVGARVVREVLAAVEEFQQAGARRPHPRTRRVPWIVGHGHHAVHEARHVRPETGVR</sequence>
<evidence type="ECO:0000313" key="1">
    <source>
        <dbReference type="EMBL" id="BAU81297.1"/>
    </source>
</evidence>
<keyword evidence="2" id="KW-1185">Reference proteome</keyword>
<dbReference type="EMBL" id="AP017424">
    <property type="protein sequence ID" value="BAU81297.1"/>
    <property type="molecule type" value="Genomic_DNA"/>
</dbReference>
<protein>
    <submittedName>
        <fullName evidence="1">Uncharacterized protein</fullName>
    </submittedName>
</protein>
<dbReference type="KEGG" id="slau:SLA_0342"/>
<reference evidence="1 2" key="1">
    <citation type="journal article" date="2016" name="Genome Announc.">
        <title>Complete Genome Sequence of Thiostrepton-Producing Streptomyces laurentii ATCC 31255.</title>
        <authorList>
            <person name="Doi K."/>
            <person name="Fujino Y."/>
            <person name="Nagayoshi Y."/>
            <person name="Ohshima T."/>
            <person name="Ogata S."/>
        </authorList>
    </citation>
    <scope>NUCLEOTIDE SEQUENCE [LARGE SCALE GENOMIC DNA]</scope>
    <source>
        <strain evidence="1 2">ATCC 31255</strain>
    </source>
</reference>
<accession>A0A160NSH7</accession>
<proteinExistence type="predicted"/>
<dbReference type="AlphaFoldDB" id="A0A160NSH7"/>
<name>A0A160NSH7_STRLU</name>
<evidence type="ECO:0000313" key="2">
    <source>
        <dbReference type="Proteomes" id="UP000217676"/>
    </source>
</evidence>
<organism evidence="1 2">
    <name type="scientific">Streptomyces laurentii</name>
    <dbReference type="NCBI Taxonomy" id="39478"/>
    <lineage>
        <taxon>Bacteria</taxon>
        <taxon>Bacillati</taxon>
        <taxon>Actinomycetota</taxon>
        <taxon>Actinomycetes</taxon>
        <taxon>Kitasatosporales</taxon>
        <taxon>Streptomycetaceae</taxon>
        <taxon>Streptomyces</taxon>
    </lineage>
</organism>
<dbReference type="Proteomes" id="UP000217676">
    <property type="component" value="Chromosome"/>
</dbReference>
<dbReference type="RefSeq" id="WP_359877997.1">
    <property type="nucleotide sequence ID" value="NZ_JBEYHT010000026.1"/>
</dbReference>
<gene>
    <name evidence="1" type="ORF">SLA_0342</name>
</gene>